<reference evidence="2 3" key="1">
    <citation type="submission" date="2020-02" db="EMBL/GenBank/DDBJ databases">
        <title>Whole genome sequence of Halogeometricum borinquense strain wsp4.</title>
        <authorList>
            <person name="Verma D.K."/>
            <person name="Gopal K."/>
            <person name="Prasad E.S."/>
        </authorList>
    </citation>
    <scope>NUCLEOTIDE SEQUENCE [LARGE SCALE GENOMIC DNA]</scope>
    <source>
        <strain evidence="3">wsp4</strain>
    </source>
</reference>
<dbReference type="PANTHER" id="PTHR10953:SF102">
    <property type="entry name" value="ADENYLYLTRANSFERASE AND SULFURTRANSFERASE MOCS3"/>
    <property type="match status" value="1"/>
</dbReference>
<organism evidence="2 3">
    <name type="scientific">Halogeometricum borinquense</name>
    <dbReference type="NCBI Taxonomy" id="60847"/>
    <lineage>
        <taxon>Archaea</taxon>
        <taxon>Methanobacteriati</taxon>
        <taxon>Methanobacteriota</taxon>
        <taxon>Stenosarchaea group</taxon>
        <taxon>Halobacteria</taxon>
        <taxon>Halobacteriales</taxon>
        <taxon>Haloferacaceae</taxon>
        <taxon>Halogeometricum</taxon>
    </lineage>
</organism>
<evidence type="ECO:0000313" key="2">
    <source>
        <dbReference type="EMBL" id="QIB75387.1"/>
    </source>
</evidence>
<dbReference type="PANTHER" id="PTHR10953">
    <property type="entry name" value="UBIQUITIN-ACTIVATING ENZYME E1"/>
    <property type="match status" value="1"/>
</dbReference>
<dbReference type="GO" id="GO:0016779">
    <property type="term" value="F:nucleotidyltransferase activity"/>
    <property type="evidence" value="ECO:0007669"/>
    <property type="project" value="UniProtKB-KW"/>
</dbReference>
<proteinExistence type="predicted"/>
<dbReference type="AlphaFoldDB" id="A0A6C0UJJ3"/>
<dbReference type="InterPro" id="IPR000594">
    <property type="entry name" value="ThiF_NAD_FAD-bd"/>
</dbReference>
<dbReference type="RefSeq" id="WP_163487167.1">
    <property type="nucleotide sequence ID" value="NZ_CP048739.1"/>
</dbReference>
<dbReference type="GeneID" id="44080625"/>
<accession>A0A6C0UJJ3</accession>
<dbReference type="GO" id="GO:0004792">
    <property type="term" value="F:thiosulfate-cyanide sulfurtransferase activity"/>
    <property type="evidence" value="ECO:0007669"/>
    <property type="project" value="TreeGrafter"/>
</dbReference>
<dbReference type="GO" id="GO:0005737">
    <property type="term" value="C:cytoplasm"/>
    <property type="evidence" value="ECO:0007669"/>
    <property type="project" value="TreeGrafter"/>
</dbReference>
<feature type="domain" description="THIF-type NAD/FAD binding fold" evidence="1">
    <location>
        <begin position="176"/>
        <end position="433"/>
    </location>
</feature>
<dbReference type="EMBL" id="CP048739">
    <property type="protein sequence ID" value="QIB75387.1"/>
    <property type="molecule type" value="Genomic_DNA"/>
</dbReference>
<keyword evidence="2" id="KW-0808">Transferase</keyword>
<dbReference type="Proteomes" id="UP000465846">
    <property type="component" value="Chromosome"/>
</dbReference>
<dbReference type="InterPro" id="IPR045886">
    <property type="entry name" value="ThiF/MoeB/HesA"/>
</dbReference>
<dbReference type="GO" id="GO:0008641">
    <property type="term" value="F:ubiquitin-like modifier activating enzyme activity"/>
    <property type="evidence" value="ECO:0007669"/>
    <property type="project" value="InterPro"/>
</dbReference>
<evidence type="ECO:0000313" key="3">
    <source>
        <dbReference type="Proteomes" id="UP000465846"/>
    </source>
</evidence>
<protein>
    <submittedName>
        <fullName evidence="2">ThiF family adenylyltransferase</fullName>
    </submittedName>
</protein>
<dbReference type="Gene3D" id="3.40.50.720">
    <property type="entry name" value="NAD(P)-binding Rossmann-like Domain"/>
    <property type="match status" value="1"/>
</dbReference>
<gene>
    <name evidence="2" type="ORF">G3I44_14450</name>
</gene>
<dbReference type="InterPro" id="IPR035985">
    <property type="entry name" value="Ubiquitin-activating_enz"/>
</dbReference>
<evidence type="ECO:0000259" key="1">
    <source>
        <dbReference type="Pfam" id="PF00899"/>
    </source>
</evidence>
<dbReference type="SUPFAM" id="SSF69572">
    <property type="entry name" value="Activating enzymes of the ubiquitin-like proteins"/>
    <property type="match status" value="1"/>
</dbReference>
<dbReference type="Pfam" id="PF00899">
    <property type="entry name" value="ThiF"/>
    <property type="match status" value="1"/>
</dbReference>
<keyword evidence="2" id="KW-0548">Nucleotidyltransferase</keyword>
<name>A0A6C0UJJ3_9EURY</name>
<sequence>MQLRLTAEQARRLREHLFGADGRERFAYLRCTATGDRLVTSHVDLVGDEDMATMTATECRPALDVERGIVAECTGDGLAPIMVHSHPFADEAAFSERDEALMQKYYTWLRGLYPDLGFGFIVAARDEAVLRWFPANSDEQATHPAIRSVGSWYFPETDGFHPANDDREVTVDGERYDRSIRCLGPDGQQRLADTRVVVAGVGGLGSHIAEQLARLGVGHLTVIDPDIVEESNLPRIVGAAPHHVGRPKVDVAKEAIYRANPDAEVYTVQGRIEDHENRVAGADIVVAALDEAGATSVLNQQCVAYLSTLVETGTRIDTGDDGDLEAMTGIIQTVEPGVTACYDCLERGQNRESRLEGLPEEYAHEDIDRGYVDAGILEPEPAITTLNLTVAGLTCQTVLKLRTGYAEPGCFIRYDGLTDETRRSLTTPNPECATCGNNGILGHGGNPELTADTEGLDLDMDFAENGEDEQEGRPTDERPQYWGEWFDNGLFQVFEGQ</sequence>